<dbReference type="EMBL" id="FOLQ01000006">
    <property type="protein sequence ID" value="SFD66464.1"/>
    <property type="molecule type" value="Genomic_DNA"/>
</dbReference>
<dbReference type="PANTHER" id="PTHR46796">
    <property type="entry name" value="HTH-TYPE TRANSCRIPTIONAL ACTIVATOR RHAS-RELATED"/>
    <property type="match status" value="1"/>
</dbReference>
<dbReference type="PROSITE" id="PS01124">
    <property type="entry name" value="HTH_ARAC_FAMILY_2"/>
    <property type="match status" value="1"/>
</dbReference>
<accession>A0A1I1U6Z2</accession>
<dbReference type="Pfam" id="PF20240">
    <property type="entry name" value="DUF6597"/>
    <property type="match status" value="1"/>
</dbReference>
<dbReference type="Gene3D" id="1.10.10.60">
    <property type="entry name" value="Homeodomain-like"/>
    <property type="match status" value="1"/>
</dbReference>
<organism evidence="5 6">
    <name type="scientific">Spirosoma endophyticum</name>
    <dbReference type="NCBI Taxonomy" id="662367"/>
    <lineage>
        <taxon>Bacteria</taxon>
        <taxon>Pseudomonadati</taxon>
        <taxon>Bacteroidota</taxon>
        <taxon>Cytophagia</taxon>
        <taxon>Cytophagales</taxon>
        <taxon>Cytophagaceae</taxon>
        <taxon>Spirosoma</taxon>
    </lineage>
</organism>
<dbReference type="InterPro" id="IPR050204">
    <property type="entry name" value="AraC_XylS_family_regulators"/>
</dbReference>
<keyword evidence="3" id="KW-0804">Transcription</keyword>
<dbReference type="OrthoDB" id="635259at2"/>
<dbReference type="STRING" id="662367.SAMN05216167_106147"/>
<evidence type="ECO:0000256" key="3">
    <source>
        <dbReference type="ARBA" id="ARBA00023163"/>
    </source>
</evidence>
<dbReference type="Proteomes" id="UP000198598">
    <property type="component" value="Unassembled WGS sequence"/>
</dbReference>
<keyword evidence="1" id="KW-0805">Transcription regulation</keyword>
<dbReference type="Pfam" id="PF12833">
    <property type="entry name" value="HTH_18"/>
    <property type="match status" value="1"/>
</dbReference>
<dbReference type="InterPro" id="IPR046532">
    <property type="entry name" value="DUF6597"/>
</dbReference>
<evidence type="ECO:0000313" key="5">
    <source>
        <dbReference type="EMBL" id="SFD66464.1"/>
    </source>
</evidence>
<name>A0A1I1U6Z2_9BACT</name>
<dbReference type="SMART" id="SM00342">
    <property type="entry name" value="HTH_ARAC"/>
    <property type="match status" value="1"/>
</dbReference>
<evidence type="ECO:0000256" key="1">
    <source>
        <dbReference type="ARBA" id="ARBA00023015"/>
    </source>
</evidence>
<keyword evidence="6" id="KW-1185">Reference proteome</keyword>
<gene>
    <name evidence="5" type="ORF">SAMN05216167_106147</name>
</gene>
<evidence type="ECO:0000256" key="2">
    <source>
        <dbReference type="ARBA" id="ARBA00023125"/>
    </source>
</evidence>
<dbReference type="PANTHER" id="PTHR46796:SF13">
    <property type="entry name" value="HTH-TYPE TRANSCRIPTIONAL ACTIVATOR RHAS"/>
    <property type="match status" value="1"/>
</dbReference>
<proteinExistence type="predicted"/>
<sequence length="271" mass="31446">MYYRKFIPSTHLLPFVECYFAWEKKDVLTQPMCIESPPTGFASMVFNYGDGYCVDNNKHNLLLAPSSFLTGQATQSYTLNLSGRIGMVGIVFKPAGLSSLFGLPMYEFSDERISLIDVLGKSFQFLHEQIQEAHTSVDRVCLLDQFLNRQLLKKGNTFDRTDYVANAIVDRKGVVNVGELMDDMYVCRRQFERQFLQKVGVSPKYYARIRRIGYLCAQLAGQRWHVTDWHDLIYQCGYYDQSHFIRDFTQFTGKRPSLYVKDNLELMNYLS</sequence>
<dbReference type="GO" id="GO:0003700">
    <property type="term" value="F:DNA-binding transcription factor activity"/>
    <property type="evidence" value="ECO:0007669"/>
    <property type="project" value="InterPro"/>
</dbReference>
<dbReference type="SUPFAM" id="SSF46689">
    <property type="entry name" value="Homeodomain-like"/>
    <property type="match status" value="1"/>
</dbReference>
<dbReference type="InterPro" id="IPR009057">
    <property type="entry name" value="Homeodomain-like_sf"/>
</dbReference>
<protein>
    <submittedName>
        <fullName evidence="5">Transcriptional regulator, AraC family</fullName>
    </submittedName>
</protein>
<feature type="domain" description="HTH araC/xylS-type" evidence="4">
    <location>
        <begin position="159"/>
        <end position="262"/>
    </location>
</feature>
<evidence type="ECO:0000259" key="4">
    <source>
        <dbReference type="PROSITE" id="PS01124"/>
    </source>
</evidence>
<reference evidence="5 6" key="1">
    <citation type="submission" date="2016-10" db="EMBL/GenBank/DDBJ databases">
        <authorList>
            <person name="de Groot N.N."/>
        </authorList>
    </citation>
    <scope>NUCLEOTIDE SEQUENCE [LARGE SCALE GENOMIC DNA]</scope>
    <source>
        <strain evidence="5 6">DSM 26130</strain>
    </source>
</reference>
<dbReference type="AlphaFoldDB" id="A0A1I1U6Z2"/>
<keyword evidence="2" id="KW-0238">DNA-binding</keyword>
<evidence type="ECO:0000313" key="6">
    <source>
        <dbReference type="Proteomes" id="UP000198598"/>
    </source>
</evidence>
<dbReference type="InterPro" id="IPR018060">
    <property type="entry name" value="HTH_AraC"/>
</dbReference>
<dbReference type="RefSeq" id="WP_093828363.1">
    <property type="nucleotide sequence ID" value="NZ_FOLQ01000006.1"/>
</dbReference>
<dbReference type="GO" id="GO:0043565">
    <property type="term" value="F:sequence-specific DNA binding"/>
    <property type="evidence" value="ECO:0007669"/>
    <property type="project" value="InterPro"/>
</dbReference>